<keyword evidence="7 8" id="KW-0472">Membrane</keyword>
<reference evidence="10 11" key="1">
    <citation type="journal article" date="2021" name="Sci. Rep.">
        <title>The genome of the diatom Chaetoceros tenuissimus carries an ancient integrated fragment of an extant virus.</title>
        <authorList>
            <person name="Hongo Y."/>
            <person name="Kimura K."/>
            <person name="Takaki Y."/>
            <person name="Yoshida Y."/>
            <person name="Baba S."/>
            <person name="Kobayashi G."/>
            <person name="Nagasaki K."/>
            <person name="Hano T."/>
            <person name="Tomaru Y."/>
        </authorList>
    </citation>
    <scope>NUCLEOTIDE SEQUENCE [LARGE SCALE GENOMIC DNA]</scope>
    <source>
        <strain evidence="10 11">NIES-3715</strain>
    </source>
</reference>
<dbReference type="Pfam" id="PF03649">
    <property type="entry name" value="UPF0014"/>
    <property type="match status" value="1"/>
</dbReference>
<feature type="transmembrane region" description="Helical" evidence="8">
    <location>
        <begin position="60"/>
        <end position="78"/>
    </location>
</feature>
<evidence type="ECO:0000259" key="9">
    <source>
        <dbReference type="PROSITE" id="PS50893"/>
    </source>
</evidence>
<dbReference type="AlphaFoldDB" id="A0AAD3GZU1"/>
<comment type="caution">
    <text evidence="10">The sequence shown here is derived from an EMBL/GenBank/DDBJ whole genome shotgun (WGS) entry which is preliminary data.</text>
</comment>
<dbReference type="PANTHER" id="PTHR30028:SF0">
    <property type="entry name" value="PROTEIN ALUMINUM SENSITIVE 3"/>
    <property type="match status" value="1"/>
</dbReference>
<feature type="transmembrane region" description="Helical" evidence="8">
    <location>
        <begin position="90"/>
        <end position="112"/>
    </location>
</feature>
<evidence type="ECO:0000256" key="1">
    <source>
        <dbReference type="ARBA" id="ARBA00004141"/>
    </source>
</evidence>
<evidence type="ECO:0000256" key="7">
    <source>
        <dbReference type="ARBA" id="ARBA00023136"/>
    </source>
</evidence>
<proteinExistence type="inferred from homology"/>
<dbReference type="InterPro" id="IPR017871">
    <property type="entry name" value="ABC_transporter-like_CS"/>
</dbReference>
<comment type="similarity">
    <text evidence="2">Belongs to the UPF0014 family.</text>
</comment>
<keyword evidence="11" id="KW-1185">Reference proteome</keyword>
<dbReference type="Gene3D" id="3.40.50.300">
    <property type="entry name" value="P-loop containing nucleotide triphosphate hydrolases"/>
    <property type="match status" value="1"/>
</dbReference>
<feature type="transmembrane region" description="Helical" evidence="8">
    <location>
        <begin position="243"/>
        <end position="265"/>
    </location>
</feature>
<evidence type="ECO:0000256" key="2">
    <source>
        <dbReference type="ARBA" id="ARBA00005268"/>
    </source>
</evidence>
<dbReference type="SMART" id="SM00382">
    <property type="entry name" value="AAA"/>
    <property type="match status" value="1"/>
</dbReference>
<dbReference type="InterPro" id="IPR005226">
    <property type="entry name" value="UPF0014_fam"/>
</dbReference>
<feature type="transmembrane region" description="Helical" evidence="8">
    <location>
        <begin position="182"/>
        <end position="208"/>
    </location>
</feature>
<dbReference type="GO" id="GO:0016887">
    <property type="term" value="F:ATP hydrolysis activity"/>
    <property type="evidence" value="ECO:0007669"/>
    <property type="project" value="InterPro"/>
</dbReference>
<dbReference type="PROSITE" id="PS50893">
    <property type="entry name" value="ABC_TRANSPORTER_2"/>
    <property type="match status" value="1"/>
</dbReference>
<evidence type="ECO:0000313" key="11">
    <source>
        <dbReference type="Proteomes" id="UP001054902"/>
    </source>
</evidence>
<keyword evidence="5 10" id="KW-0067">ATP-binding</keyword>
<keyword evidence="6 8" id="KW-1133">Transmembrane helix</keyword>
<dbReference type="GO" id="GO:0005524">
    <property type="term" value="F:ATP binding"/>
    <property type="evidence" value="ECO:0007669"/>
    <property type="project" value="UniProtKB-KW"/>
</dbReference>
<feature type="transmembrane region" description="Helical" evidence="8">
    <location>
        <begin position="149"/>
        <end position="170"/>
    </location>
</feature>
<comment type="subcellular location">
    <subcellularLocation>
        <location evidence="1">Membrane</location>
        <topology evidence="1">Multi-pass membrane protein</topology>
    </subcellularLocation>
</comment>
<name>A0AAD3GZU1_9STRA</name>
<feature type="transmembrane region" description="Helical" evidence="8">
    <location>
        <begin position="277"/>
        <end position="299"/>
    </location>
</feature>
<dbReference type="PANTHER" id="PTHR30028">
    <property type="entry name" value="UPF0014 INNER MEMBRANE PROTEIN YBBM-RELATED"/>
    <property type="match status" value="1"/>
</dbReference>
<dbReference type="Proteomes" id="UP001054902">
    <property type="component" value="Unassembled WGS sequence"/>
</dbReference>
<gene>
    <name evidence="10" type="ORF">CTEN210_01372</name>
</gene>
<evidence type="ECO:0000256" key="3">
    <source>
        <dbReference type="ARBA" id="ARBA00022692"/>
    </source>
</evidence>
<dbReference type="EMBL" id="BLLK01000020">
    <property type="protein sequence ID" value="GFH44898.1"/>
    <property type="molecule type" value="Genomic_DNA"/>
</dbReference>
<evidence type="ECO:0000256" key="8">
    <source>
        <dbReference type="SAM" id="Phobius"/>
    </source>
</evidence>
<dbReference type="SUPFAM" id="SSF52540">
    <property type="entry name" value="P-loop containing nucleoside triphosphate hydrolases"/>
    <property type="match status" value="1"/>
</dbReference>
<dbReference type="InterPro" id="IPR027417">
    <property type="entry name" value="P-loop_NTPase"/>
</dbReference>
<evidence type="ECO:0000256" key="5">
    <source>
        <dbReference type="ARBA" id="ARBA00022840"/>
    </source>
</evidence>
<dbReference type="Pfam" id="PF00005">
    <property type="entry name" value="ABC_tran"/>
    <property type="match status" value="1"/>
</dbReference>
<evidence type="ECO:0000313" key="10">
    <source>
        <dbReference type="EMBL" id="GFH44898.1"/>
    </source>
</evidence>
<evidence type="ECO:0000256" key="4">
    <source>
        <dbReference type="ARBA" id="ARBA00022741"/>
    </source>
</evidence>
<keyword evidence="3 8" id="KW-0812">Transmembrane</keyword>
<evidence type="ECO:0000256" key="6">
    <source>
        <dbReference type="ARBA" id="ARBA00022989"/>
    </source>
</evidence>
<dbReference type="InterPro" id="IPR003593">
    <property type="entry name" value="AAA+_ATPase"/>
</dbReference>
<organism evidence="10 11">
    <name type="scientific">Chaetoceros tenuissimus</name>
    <dbReference type="NCBI Taxonomy" id="426638"/>
    <lineage>
        <taxon>Eukaryota</taxon>
        <taxon>Sar</taxon>
        <taxon>Stramenopiles</taxon>
        <taxon>Ochrophyta</taxon>
        <taxon>Bacillariophyta</taxon>
        <taxon>Coscinodiscophyceae</taxon>
        <taxon>Chaetocerotophycidae</taxon>
        <taxon>Chaetocerotales</taxon>
        <taxon>Chaetocerotaceae</taxon>
        <taxon>Chaetoceros</taxon>
    </lineage>
</organism>
<dbReference type="InterPro" id="IPR003439">
    <property type="entry name" value="ABC_transporter-like_ATP-bd"/>
</dbReference>
<accession>A0AAD3GZU1</accession>
<protein>
    <submittedName>
        <fullName evidence="10">ABC transporter ATP-binding protein</fullName>
    </submittedName>
</protein>
<feature type="domain" description="ABC transporter" evidence="9">
    <location>
        <begin position="383"/>
        <end position="591"/>
    </location>
</feature>
<sequence>MDITFADAVRFRSKQDTCTGDADHDEEHSKLLSLNSAHSSSSVSAFSASSDPKRDGVIHVPNKLLFLSMCPLLIIAYISHEMDLDIVNPILIGISRTFLQLTILSCILGPIFKIHSKPLVLGYCFFMIFLAAHTACGRSKYSYADQFQTVFLSLLANVTVVALFAFGVIIRPKPVYNPQYVIPITGMLLGNSINGISLVMNNLLIALVEQKHEIELYLSFGATSHEAVSRLLKEAVKSGTMPILNSMAVIGLVSIPGMMTGQILGGNPVSEAARYQIMIMYFIALASFGVILMQVTFILNRGFDSDHMLQSDYFEKSTMSGLSAAWVAITSMMSTKANPTISEEKLQGHGIGLAPSIEINPFHFDITEQDALQLVGISKWFPIEHRDLAGNIVVGNRVLFDDLSFTVHSNEIVFVRGKSGSGKTQLLRSLARLSPLDKGDIFLHGMDQKNIRDMAEYRTKVRYVTQQNVDIPGTPAEFVKKITSFEAVKKDVTHPHDWHIMENTAGFLLKWGLDASILTSEWKNLSGGESQRVLLALALATRPWVILLDEVTSALDEKTTLLVEETLRETSLINGMKIIMVTHDENQIGRLQQ</sequence>
<keyword evidence="4" id="KW-0547">Nucleotide-binding</keyword>
<dbReference type="GO" id="GO:0005886">
    <property type="term" value="C:plasma membrane"/>
    <property type="evidence" value="ECO:0007669"/>
    <property type="project" value="TreeGrafter"/>
</dbReference>
<feature type="transmembrane region" description="Helical" evidence="8">
    <location>
        <begin position="118"/>
        <end position="137"/>
    </location>
</feature>
<dbReference type="PROSITE" id="PS00211">
    <property type="entry name" value="ABC_TRANSPORTER_1"/>
    <property type="match status" value="1"/>
</dbReference>